<feature type="transmembrane region" description="Helical" evidence="8">
    <location>
        <begin position="544"/>
        <end position="566"/>
    </location>
</feature>
<proteinExistence type="inferred from homology"/>
<sequence length="773" mass="86406">MKKLVHFSAFWRQFQLTRADLAYGARLILVVLPPLLIGPAIGQSKLAAMGMLGGLYTAIGGTSGRYRDRVVDMLCIASGMAIIAFLASGLSVSGVVLAIAAALLIPFILNMLGIFGTSAGRVGLLVTIVFAMVLSEEGSWQTGIYVALSMLICGLWAIVPTLLLWPLRPYQPERQAVASYYRTLAAFCGALEGPMHDEGQRKALKRARGQVWQAYNQAHSMVVAVHAGSEETPLPLQRLFLLTLHADHFFQTAISLGKFGESMPRVVRVTPVRQALNAAVSEFGRVLRQVAASALNEKVLVETNELNRRLVEVKAREDELRRHMQSLMARYAAEPVGRASTLTRVHLTRLVDEEDYKGMMQVLQVLRTFHQVSNALLVIVAMLKQQDQEESLLQTALRLAYRQEVKRENPLETLKTQFTMQSATFRHALRIGLAMGVATAIYRLFEIPHGFWIALTIMVCLKPNYSTSNQKLAQRFIGTCIGACIAAALVALVRVPSEMLLLLAVFGFIGFCYYQRNYRVFVMFIAPFSLLLNSMATPGQWEIALLRVGCTLLGCLLSLLAVRFLWPEWERERLPKRLAKAIAANREYLRRVLAGYEGQESSINGIHKVYKAMSLANVDVASAFQSLMDEPKGQRGDVERWDALITYNQQLADCITALSAHIPLMVRERRNLPRLERFARTIDNVLHQIEEVLLEGKQAQEVSGLVENLQELQATLQSLIAERLSWQRAEHMQTQAMSARRQALKDLVPMMLVLDEIAQYTTGMWNTVKIGIQ</sequence>
<dbReference type="RefSeq" id="WP_201369379.1">
    <property type="nucleotide sequence ID" value="NZ_BNJG01000001.1"/>
</dbReference>
<evidence type="ECO:0000256" key="5">
    <source>
        <dbReference type="ARBA" id="ARBA00023136"/>
    </source>
</evidence>
<keyword evidence="12" id="KW-1185">Reference proteome</keyword>
<keyword evidence="3 8" id="KW-0812">Transmembrane</keyword>
<accession>A0ABQ3UIH0</accession>
<dbReference type="EMBL" id="BNJG01000001">
    <property type="protein sequence ID" value="GHO52472.1"/>
    <property type="molecule type" value="Genomic_DNA"/>
</dbReference>
<feature type="transmembrane region" description="Helical" evidence="8">
    <location>
        <begin position="21"/>
        <end position="41"/>
    </location>
</feature>
<evidence type="ECO:0000259" key="10">
    <source>
        <dbReference type="Pfam" id="PF13515"/>
    </source>
</evidence>
<evidence type="ECO:0000256" key="4">
    <source>
        <dbReference type="ARBA" id="ARBA00022989"/>
    </source>
</evidence>
<evidence type="ECO:0000313" key="12">
    <source>
        <dbReference type="Proteomes" id="UP000654345"/>
    </source>
</evidence>
<feature type="transmembrane region" description="Helical" evidence="8">
    <location>
        <begin position="73"/>
        <end position="105"/>
    </location>
</feature>
<reference evidence="11 12" key="1">
    <citation type="journal article" date="2021" name="Int. J. Syst. Evol. Microbiol.">
        <title>Reticulibacter mediterranei gen. nov., sp. nov., within the new family Reticulibacteraceae fam. nov., and Ktedonospora formicarum gen. nov., sp. nov., Ktedonobacter robiniae sp. nov., Dictyobacter formicarum sp. nov. and Dictyobacter arantiisoli sp. nov., belonging to the class Ktedonobacteria.</title>
        <authorList>
            <person name="Yabe S."/>
            <person name="Zheng Y."/>
            <person name="Wang C.M."/>
            <person name="Sakai Y."/>
            <person name="Abe K."/>
            <person name="Yokota A."/>
            <person name="Donadio S."/>
            <person name="Cavaletti L."/>
            <person name="Monciardini P."/>
        </authorList>
    </citation>
    <scope>NUCLEOTIDE SEQUENCE [LARGE SCALE GENOMIC DNA]</scope>
    <source>
        <strain evidence="11 12">SOSP1-30</strain>
    </source>
</reference>
<feature type="transmembrane region" description="Helical" evidence="8">
    <location>
        <begin position="499"/>
        <end position="514"/>
    </location>
</feature>
<feature type="transmembrane region" description="Helical" evidence="8">
    <location>
        <begin position="145"/>
        <end position="165"/>
    </location>
</feature>
<keyword evidence="2" id="KW-1003">Cell membrane</keyword>
<feature type="coiled-coil region" evidence="7">
    <location>
        <begin position="702"/>
        <end position="729"/>
    </location>
</feature>
<dbReference type="Proteomes" id="UP000654345">
    <property type="component" value="Unassembled WGS sequence"/>
</dbReference>
<dbReference type="InterPro" id="IPR049453">
    <property type="entry name" value="Memb_transporter_dom"/>
</dbReference>
<feature type="transmembrane region" description="Helical" evidence="8">
    <location>
        <begin position="521"/>
        <end position="538"/>
    </location>
</feature>
<keyword evidence="5 8" id="KW-0472">Membrane</keyword>
<gene>
    <name evidence="11" type="ORF">KSB_09470</name>
</gene>
<evidence type="ECO:0000256" key="6">
    <source>
        <dbReference type="ARBA" id="ARBA00043993"/>
    </source>
</evidence>
<evidence type="ECO:0008006" key="13">
    <source>
        <dbReference type="Google" id="ProtNLM"/>
    </source>
</evidence>
<feature type="transmembrane region" description="Helical" evidence="8">
    <location>
        <begin position="473"/>
        <end position="493"/>
    </location>
</feature>
<comment type="caution">
    <text evidence="11">The sequence shown here is derived from an EMBL/GenBank/DDBJ whole genome shotgun (WGS) entry which is preliminary data.</text>
</comment>
<feature type="domain" description="Integral membrane bound transporter" evidence="10">
    <location>
        <begin position="437"/>
        <end position="560"/>
    </location>
</feature>
<evidence type="ECO:0000256" key="3">
    <source>
        <dbReference type="ARBA" id="ARBA00022692"/>
    </source>
</evidence>
<dbReference type="InterPro" id="IPR032692">
    <property type="entry name" value="YccS_N"/>
</dbReference>
<feature type="transmembrane region" description="Helical" evidence="8">
    <location>
        <begin position="111"/>
        <end position="133"/>
    </location>
</feature>
<comment type="similarity">
    <text evidence="6">Belongs to the YccS/YhfK family.</text>
</comment>
<name>A0ABQ3UIH0_9CHLR</name>
<dbReference type="PANTHER" id="PTHR30509">
    <property type="entry name" value="P-HYDROXYBENZOIC ACID EFFLUX PUMP SUBUNIT-RELATED"/>
    <property type="match status" value="1"/>
</dbReference>
<evidence type="ECO:0000256" key="1">
    <source>
        <dbReference type="ARBA" id="ARBA00004651"/>
    </source>
</evidence>
<evidence type="ECO:0000256" key="2">
    <source>
        <dbReference type="ARBA" id="ARBA00022475"/>
    </source>
</evidence>
<keyword evidence="4 8" id="KW-1133">Transmembrane helix</keyword>
<evidence type="ECO:0000256" key="7">
    <source>
        <dbReference type="SAM" id="Coils"/>
    </source>
</evidence>
<feature type="domain" description="Integral membrane protein YccS N-terminal" evidence="9">
    <location>
        <begin position="79"/>
        <end position="316"/>
    </location>
</feature>
<dbReference type="Pfam" id="PF12805">
    <property type="entry name" value="FUSC-like"/>
    <property type="match status" value="1"/>
</dbReference>
<feature type="coiled-coil region" evidence="7">
    <location>
        <begin position="303"/>
        <end position="330"/>
    </location>
</feature>
<keyword evidence="7" id="KW-0175">Coiled coil</keyword>
<protein>
    <recommendedName>
        <fullName evidence="13">Integral membrane protein YccS N-terminal domain-containing protein</fullName>
    </recommendedName>
</protein>
<comment type="subcellular location">
    <subcellularLocation>
        <location evidence="1">Cell membrane</location>
        <topology evidence="1">Multi-pass membrane protein</topology>
    </subcellularLocation>
</comment>
<evidence type="ECO:0000313" key="11">
    <source>
        <dbReference type="EMBL" id="GHO52472.1"/>
    </source>
</evidence>
<dbReference type="PANTHER" id="PTHR30509:SF9">
    <property type="entry name" value="MULTIDRUG RESISTANCE PROTEIN MDTO"/>
    <property type="match status" value="1"/>
</dbReference>
<evidence type="ECO:0000259" key="9">
    <source>
        <dbReference type="Pfam" id="PF12805"/>
    </source>
</evidence>
<dbReference type="Pfam" id="PF13515">
    <property type="entry name" value="FUSC_2"/>
    <property type="match status" value="1"/>
</dbReference>
<organism evidence="11 12">
    <name type="scientific">Ktedonobacter robiniae</name>
    <dbReference type="NCBI Taxonomy" id="2778365"/>
    <lineage>
        <taxon>Bacteria</taxon>
        <taxon>Bacillati</taxon>
        <taxon>Chloroflexota</taxon>
        <taxon>Ktedonobacteria</taxon>
        <taxon>Ktedonobacterales</taxon>
        <taxon>Ktedonobacteraceae</taxon>
        <taxon>Ktedonobacter</taxon>
    </lineage>
</organism>
<evidence type="ECO:0000256" key="8">
    <source>
        <dbReference type="SAM" id="Phobius"/>
    </source>
</evidence>